<dbReference type="AlphaFoldDB" id="A0A0S3F1C8"/>
<keyword evidence="2" id="KW-1185">Reference proteome</keyword>
<evidence type="ECO:0000313" key="1">
    <source>
        <dbReference type="EMBL" id="ALR21487.1"/>
    </source>
</evidence>
<protein>
    <submittedName>
        <fullName evidence="1">Uncharacterized protein</fullName>
    </submittedName>
</protein>
<gene>
    <name evidence="1" type="ORF">ATN00_15495</name>
</gene>
<dbReference type="STRING" id="1332080.ATN00_15495"/>
<accession>A0A0S3F1C8</accession>
<proteinExistence type="predicted"/>
<sequence>MGLSFASAEIAKMGDLATGYAPIGRTRAGTRSLEIQPVSGRKCKRFGLDHGMFPISTWGSI</sequence>
<dbReference type="KEGG" id="sbd:ATN00_15495"/>
<dbReference type="EMBL" id="CP013264">
    <property type="protein sequence ID" value="ALR21487.1"/>
    <property type="molecule type" value="Genomic_DNA"/>
</dbReference>
<evidence type="ECO:0000313" key="2">
    <source>
        <dbReference type="Proteomes" id="UP000056968"/>
    </source>
</evidence>
<reference evidence="1 2" key="1">
    <citation type="submission" date="2015-11" db="EMBL/GenBank/DDBJ databases">
        <title>A Two-component Flavoprotein Monooxygenase System MeaXY Responsible for para-Hydroxylation of 2-Methyl-6-ethylaniline and 2,6-Diethylaniline in Sphingobium baderi DE-13.</title>
        <authorList>
            <person name="Cheng M."/>
            <person name="Meng Q."/>
            <person name="Yang Y."/>
            <person name="Chu C."/>
            <person name="Yan X."/>
            <person name="He J."/>
            <person name="Li S."/>
        </authorList>
    </citation>
    <scope>NUCLEOTIDE SEQUENCE [LARGE SCALE GENOMIC DNA]</scope>
    <source>
        <strain evidence="1 2">DE-13</strain>
    </source>
</reference>
<name>A0A0S3F1C8_9SPHN</name>
<organism evidence="1 2">
    <name type="scientific">Sphingobium baderi</name>
    <dbReference type="NCBI Taxonomy" id="1332080"/>
    <lineage>
        <taxon>Bacteria</taxon>
        <taxon>Pseudomonadati</taxon>
        <taxon>Pseudomonadota</taxon>
        <taxon>Alphaproteobacteria</taxon>
        <taxon>Sphingomonadales</taxon>
        <taxon>Sphingomonadaceae</taxon>
        <taxon>Sphingobium</taxon>
    </lineage>
</organism>
<dbReference type="Proteomes" id="UP000056968">
    <property type="component" value="Chromosome"/>
</dbReference>